<evidence type="ECO:0000313" key="2">
    <source>
        <dbReference type="Proteomes" id="UP000268059"/>
    </source>
</evidence>
<dbReference type="PANTHER" id="PTHR48098">
    <property type="entry name" value="ENTEROCHELIN ESTERASE-RELATED"/>
    <property type="match status" value="1"/>
</dbReference>
<dbReference type="KEGG" id="ebm:SG0102_28090"/>
<evidence type="ECO:0000313" key="1">
    <source>
        <dbReference type="EMBL" id="BBH27875.1"/>
    </source>
</evidence>
<dbReference type="GO" id="GO:0016747">
    <property type="term" value="F:acyltransferase activity, transferring groups other than amino-acyl groups"/>
    <property type="evidence" value="ECO:0007669"/>
    <property type="project" value="TreeGrafter"/>
</dbReference>
<dbReference type="InterPro" id="IPR000801">
    <property type="entry name" value="Esterase-like"/>
</dbReference>
<dbReference type="OrthoDB" id="9803578at2"/>
<dbReference type="InterPro" id="IPR050583">
    <property type="entry name" value="Mycobacterial_A85_antigen"/>
</dbReference>
<dbReference type="PANTHER" id="PTHR48098:SF1">
    <property type="entry name" value="DIACYLGLYCEROL ACYLTRANSFERASE_MYCOLYLTRANSFERASE AG85A"/>
    <property type="match status" value="1"/>
</dbReference>
<dbReference type="SUPFAM" id="SSF53474">
    <property type="entry name" value="alpha/beta-Hydrolases"/>
    <property type="match status" value="1"/>
</dbReference>
<accession>A0A3G9JHN9</accession>
<dbReference type="InterPro" id="IPR029058">
    <property type="entry name" value="AB_hydrolase_fold"/>
</dbReference>
<protein>
    <submittedName>
        <fullName evidence="1">Alpha-xylosidase</fullName>
    </submittedName>
</protein>
<dbReference type="AlphaFoldDB" id="A0A3G9JHN9"/>
<organism evidence="1 2">
    <name type="scientific">Intestinibaculum porci</name>
    <dbReference type="NCBI Taxonomy" id="2487118"/>
    <lineage>
        <taxon>Bacteria</taxon>
        <taxon>Bacillati</taxon>
        <taxon>Bacillota</taxon>
        <taxon>Erysipelotrichia</taxon>
        <taxon>Erysipelotrichales</taxon>
        <taxon>Erysipelotrichaceae</taxon>
        <taxon>Intestinibaculum</taxon>
    </lineage>
</organism>
<proteinExistence type="predicted"/>
<dbReference type="InParanoid" id="A0A3G9JHN9"/>
<dbReference type="Pfam" id="PF00756">
    <property type="entry name" value="Esterase"/>
    <property type="match status" value="1"/>
</dbReference>
<reference evidence="1 2" key="1">
    <citation type="submission" date="2018-11" db="EMBL/GenBank/DDBJ databases">
        <title>Novel Erysipelotrichaceae bacterium isolated from small intestine of a swine.</title>
        <authorList>
            <person name="Kim J.S."/>
            <person name="Choe H."/>
            <person name="Lee Y.R."/>
            <person name="Kim K.M."/>
            <person name="Park D.S."/>
        </authorList>
    </citation>
    <scope>NUCLEOTIDE SEQUENCE [LARGE SCALE GENOMIC DNA]</scope>
    <source>
        <strain evidence="1 2">SG0102</strain>
    </source>
</reference>
<sequence>MAVIQMNYFSKSLMRTVDVNVILPIDHLDMDTKTYHYKTPFKTLYLLHGIFGDHNDWMYNTNIKRWANDHNLCVVMPSGENMFYVDNKITQKFYGEFVGKELVEMTRQSFPLSHQKEDTFIAGLSMGGYGAIVNGIKYHETFGYVAGLSSALLIDNWANVIKPLIHSPNVKAYYDTIFEDVSHIIGSDQDYHALVLKHQDHLPHFYLCVGTEDALLPANREFYQFLKEHHADITYSEGPGAHEWDFWNTYIQKVLDWLPLDDHVNDVSSGNVK</sequence>
<dbReference type="Proteomes" id="UP000268059">
    <property type="component" value="Chromosome"/>
</dbReference>
<dbReference type="Gene3D" id="3.40.50.1820">
    <property type="entry name" value="alpha/beta hydrolase"/>
    <property type="match status" value="1"/>
</dbReference>
<keyword evidence="2" id="KW-1185">Reference proteome</keyword>
<dbReference type="RefSeq" id="WP_125120561.1">
    <property type="nucleotide sequence ID" value="NZ_AP019309.1"/>
</dbReference>
<gene>
    <name evidence="1" type="primary">xynC</name>
    <name evidence="1" type="ORF">SG0102_28090</name>
</gene>
<name>A0A3G9JHN9_9FIRM</name>
<dbReference type="EMBL" id="AP019309">
    <property type="protein sequence ID" value="BBH27875.1"/>
    <property type="molecule type" value="Genomic_DNA"/>
</dbReference>